<dbReference type="PROSITE" id="PS51257">
    <property type="entry name" value="PROKAR_LIPOPROTEIN"/>
    <property type="match status" value="1"/>
</dbReference>
<evidence type="ECO:0000256" key="1">
    <source>
        <dbReference type="SAM" id="SignalP"/>
    </source>
</evidence>
<dbReference type="PROSITE" id="PS51318">
    <property type="entry name" value="TAT"/>
    <property type="match status" value="1"/>
</dbReference>
<sequence length="165" mass="17506">MWSCSRRRLLSLAAALPAVSACGFAPIYGEGAPARRLQGAFDMQLVPNPFGFALNERLLQRLGAASAPRYRLAVTSQITVSERAIREDNTISRFSLDATADYVVTPLGGGPAATSGQVRSITAYSAIGSPLATRAAEADARRRLAVTLADQIVTRLAATAGNWDR</sequence>
<accession>A0A6L5Z3K3</accession>
<name>A0A6L5Z3K3_9RHOB</name>
<dbReference type="RefSeq" id="WP_154447150.1">
    <property type="nucleotide sequence ID" value="NZ_WIND01000011.1"/>
</dbReference>
<evidence type="ECO:0008006" key="4">
    <source>
        <dbReference type="Google" id="ProtNLM"/>
    </source>
</evidence>
<dbReference type="AlphaFoldDB" id="A0A6L5Z3K3"/>
<dbReference type="Proteomes" id="UP000474957">
    <property type="component" value="Unassembled WGS sequence"/>
</dbReference>
<protein>
    <recommendedName>
        <fullName evidence="4">LPS-assembly lipoprotein</fullName>
    </recommendedName>
</protein>
<evidence type="ECO:0000313" key="2">
    <source>
        <dbReference type="EMBL" id="MSU90660.1"/>
    </source>
</evidence>
<dbReference type="InterPro" id="IPR007485">
    <property type="entry name" value="LPS_assembly_LptE"/>
</dbReference>
<dbReference type="Pfam" id="PF04390">
    <property type="entry name" value="LptE"/>
    <property type="match status" value="1"/>
</dbReference>
<reference evidence="2 3" key="1">
    <citation type="submission" date="2019-10" db="EMBL/GenBank/DDBJ databases">
        <title>Cognatihalovulum marinum gen. nov. sp. nov., a new member of the family Rhodobacteraceae isolated from deep seawater of the Northwest Indian Ocean.</title>
        <authorList>
            <person name="Ruan C."/>
            <person name="Wang J."/>
            <person name="Zheng X."/>
            <person name="Song L."/>
            <person name="Zhu Y."/>
            <person name="Huang Y."/>
            <person name="Lu Z."/>
            <person name="Du W."/>
            <person name="Huang L."/>
            <person name="Dai X."/>
        </authorList>
    </citation>
    <scope>NUCLEOTIDE SEQUENCE [LARGE SCALE GENOMIC DNA]</scope>
    <source>
        <strain evidence="2 3">2CG4</strain>
    </source>
</reference>
<dbReference type="Gene3D" id="3.30.160.150">
    <property type="entry name" value="Lipoprotein like domain"/>
    <property type="match status" value="1"/>
</dbReference>
<dbReference type="EMBL" id="WIND01000011">
    <property type="protein sequence ID" value="MSU90660.1"/>
    <property type="molecule type" value="Genomic_DNA"/>
</dbReference>
<dbReference type="GO" id="GO:0043165">
    <property type="term" value="P:Gram-negative-bacterium-type cell outer membrane assembly"/>
    <property type="evidence" value="ECO:0007669"/>
    <property type="project" value="InterPro"/>
</dbReference>
<feature type="chain" id="PRO_5027037413" description="LPS-assembly lipoprotein" evidence="1">
    <location>
        <begin position="26"/>
        <end position="165"/>
    </location>
</feature>
<comment type="caution">
    <text evidence="2">The sequence shown here is derived from an EMBL/GenBank/DDBJ whole genome shotgun (WGS) entry which is preliminary data.</text>
</comment>
<keyword evidence="3" id="KW-1185">Reference proteome</keyword>
<organism evidence="2 3">
    <name type="scientific">Halovulum marinum</name>
    <dbReference type="NCBI Taxonomy" id="2662447"/>
    <lineage>
        <taxon>Bacteria</taxon>
        <taxon>Pseudomonadati</taxon>
        <taxon>Pseudomonadota</taxon>
        <taxon>Alphaproteobacteria</taxon>
        <taxon>Rhodobacterales</taxon>
        <taxon>Paracoccaceae</taxon>
        <taxon>Halovulum</taxon>
    </lineage>
</organism>
<keyword evidence="1" id="KW-0732">Signal</keyword>
<evidence type="ECO:0000313" key="3">
    <source>
        <dbReference type="Proteomes" id="UP000474957"/>
    </source>
</evidence>
<gene>
    <name evidence="2" type="ORF">GE300_13725</name>
</gene>
<dbReference type="InterPro" id="IPR006311">
    <property type="entry name" value="TAT_signal"/>
</dbReference>
<feature type="signal peptide" evidence="1">
    <location>
        <begin position="1"/>
        <end position="25"/>
    </location>
</feature>
<proteinExistence type="predicted"/>
<dbReference type="GO" id="GO:0019867">
    <property type="term" value="C:outer membrane"/>
    <property type="evidence" value="ECO:0007669"/>
    <property type="project" value="InterPro"/>
</dbReference>